<reference evidence="1" key="1">
    <citation type="submission" date="2022-06" db="EMBL/GenBank/DDBJ databases">
        <title>Complete genome sequence of Mycobacterium pseudoshottsii NJB1907-Z4.</title>
        <authorList>
            <person name="Komine T."/>
            <person name="Fukano H."/>
            <person name="Wada S."/>
        </authorList>
    </citation>
    <scope>NUCLEOTIDE SEQUENCE</scope>
    <source>
        <strain evidence="1">NJB1907-Z4</strain>
    </source>
</reference>
<protein>
    <submittedName>
        <fullName evidence="1">Uncharacterized protein</fullName>
    </submittedName>
</protein>
<proteinExistence type="predicted"/>
<accession>A0A9N7QNX7</accession>
<name>A0A9N7QNX7_9MYCO</name>
<dbReference type="EMBL" id="AP026367">
    <property type="protein sequence ID" value="BDN82390.1"/>
    <property type="molecule type" value="Genomic_DNA"/>
</dbReference>
<sequence length="264" mass="30105">MVFDYTDEHRPGPGTESRAMSALLDEVLDAHGGLTRWRNAATIHARVRTGGLLLRTRVPGNRLADYRITVTVARQRVVLDPFPRAGQRGVFERLQVWIESDDGQVLSSRTNARAAFFGRSGLRRNIRWDPLDSVYFAGYAMWNYLTTPYLLTREGVEVSEAQPWQQGGQTWRRLRASFPATIDTHSPRQTFYFDGDGLLRRHDYVPEAIGHWARAAHYCVEPIEADGLVFPTRRWVHPIGPRNRSLPFPTLVSIQLADVHVDTE</sequence>
<evidence type="ECO:0000313" key="1">
    <source>
        <dbReference type="EMBL" id="BDN82390.1"/>
    </source>
</evidence>
<gene>
    <name evidence="1" type="ORF">NJB1907Z4_C26050</name>
</gene>
<dbReference type="AlphaFoldDB" id="A0A9N7QNX7"/>
<organism evidence="1 2">
    <name type="scientific">Mycobacterium pseudoshottsii</name>
    <dbReference type="NCBI Taxonomy" id="265949"/>
    <lineage>
        <taxon>Bacteria</taxon>
        <taxon>Bacillati</taxon>
        <taxon>Actinomycetota</taxon>
        <taxon>Actinomycetes</taxon>
        <taxon>Mycobacteriales</taxon>
        <taxon>Mycobacteriaceae</taxon>
        <taxon>Mycobacterium</taxon>
        <taxon>Mycobacterium ulcerans group</taxon>
    </lineage>
</organism>
<evidence type="ECO:0000313" key="2">
    <source>
        <dbReference type="Proteomes" id="UP001058626"/>
    </source>
</evidence>
<dbReference type="Proteomes" id="UP001058626">
    <property type="component" value="Chromosome"/>
</dbReference>
<keyword evidence="2" id="KW-1185">Reference proteome</keyword>